<evidence type="ECO:0000313" key="3">
    <source>
        <dbReference type="Proteomes" id="UP000612585"/>
    </source>
</evidence>
<dbReference type="Proteomes" id="UP000612585">
    <property type="component" value="Unassembled WGS sequence"/>
</dbReference>
<dbReference type="RefSeq" id="WP_204010186.1">
    <property type="nucleotide sequence ID" value="NZ_BOPG01000096.1"/>
</dbReference>
<keyword evidence="3" id="KW-1185">Reference proteome</keyword>
<dbReference type="Pfam" id="PF07883">
    <property type="entry name" value="Cupin_2"/>
    <property type="match status" value="1"/>
</dbReference>
<reference evidence="2" key="1">
    <citation type="submission" date="2021-01" db="EMBL/GenBank/DDBJ databases">
        <title>Whole genome shotgun sequence of Virgisporangium aurantiacum NBRC 16421.</title>
        <authorList>
            <person name="Komaki H."/>
            <person name="Tamura T."/>
        </authorList>
    </citation>
    <scope>NUCLEOTIDE SEQUENCE</scope>
    <source>
        <strain evidence="2">NBRC 16421</strain>
    </source>
</reference>
<organism evidence="2 3">
    <name type="scientific">Virgisporangium aurantiacum</name>
    <dbReference type="NCBI Taxonomy" id="175570"/>
    <lineage>
        <taxon>Bacteria</taxon>
        <taxon>Bacillati</taxon>
        <taxon>Actinomycetota</taxon>
        <taxon>Actinomycetes</taxon>
        <taxon>Micromonosporales</taxon>
        <taxon>Micromonosporaceae</taxon>
        <taxon>Virgisporangium</taxon>
    </lineage>
</organism>
<comment type="caution">
    <text evidence="2">The sequence shown here is derived from an EMBL/GenBank/DDBJ whole genome shotgun (WGS) entry which is preliminary data.</text>
</comment>
<dbReference type="InterPro" id="IPR013096">
    <property type="entry name" value="Cupin_2"/>
</dbReference>
<evidence type="ECO:0000259" key="1">
    <source>
        <dbReference type="Pfam" id="PF07883"/>
    </source>
</evidence>
<protein>
    <recommendedName>
        <fullName evidence="1">Cupin type-2 domain-containing protein</fullName>
    </recommendedName>
</protein>
<accession>A0A8J3ZL66</accession>
<dbReference type="SUPFAM" id="SSF51182">
    <property type="entry name" value="RmlC-like cupins"/>
    <property type="match status" value="1"/>
</dbReference>
<dbReference type="InterPro" id="IPR011051">
    <property type="entry name" value="RmlC_Cupin_sf"/>
</dbReference>
<dbReference type="InterPro" id="IPR014710">
    <property type="entry name" value="RmlC-like_jellyroll"/>
</dbReference>
<dbReference type="AlphaFoldDB" id="A0A8J3ZL66"/>
<feature type="domain" description="Cupin type-2" evidence="1">
    <location>
        <begin position="37"/>
        <end position="103"/>
    </location>
</feature>
<dbReference type="EMBL" id="BOPG01000096">
    <property type="protein sequence ID" value="GIJ63516.1"/>
    <property type="molecule type" value="Genomic_DNA"/>
</dbReference>
<proteinExistence type="predicted"/>
<gene>
    <name evidence="2" type="ORF">Vau01_110320</name>
</gene>
<evidence type="ECO:0000313" key="2">
    <source>
        <dbReference type="EMBL" id="GIJ63516.1"/>
    </source>
</evidence>
<sequence>MRIMTYPVEQGRDITDFGSSGVKFCPLTRIGRGGVAVMHVAAGGEIGRHPATVDQLFVVVAGRGSVCGHDGVWEPIATGKAAFWAAGEEHTTRADEPLVAVVIEVSQETVANHPAS</sequence>
<dbReference type="Gene3D" id="2.60.120.10">
    <property type="entry name" value="Jelly Rolls"/>
    <property type="match status" value="1"/>
</dbReference>
<name>A0A8J3ZL66_9ACTN</name>